<dbReference type="InterPro" id="IPR000668">
    <property type="entry name" value="Peptidase_C1A_C"/>
</dbReference>
<name>A0AAV3QKH9_LITER</name>
<sequence>MGLKKKIEAGRVGKIDERNEVGSGKQTSEISKLEIRNRVAKWKPICELAYQFYGIKKLQDHLFFNAGTIAHYFIVDLDTTNVEIASLIKQHGYLVGTFASGSDIENYQAGDIYYGPQQEDVDTKSYRHCILVTGIGQEEETNANGEVVTTTYLEIRNSIGPNWGDKGFGLINKCLFINLYGVQGVEIHNPEDIPDPKAP</sequence>
<evidence type="ECO:0000313" key="3">
    <source>
        <dbReference type="Proteomes" id="UP001454036"/>
    </source>
</evidence>
<comment type="caution">
    <text evidence="2">The sequence shown here is derived from an EMBL/GenBank/DDBJ whole genome shotgun (WGS) entry which is preliminary data.</text>
</comment>
<accession>A0AAV3QKH9</accession>
<feature type="domain" description="Peptidase C1A papain C-terminal" evidence="1">
    <location>
        <begin position="80"/>
        <end position="172"/>
    </location>
</feature>
<dbReference type="InterPro" id="IPR038765">
    <property type="entry name" value="Papain-like_cys_pep_sf"/>
</dbReference>
<dbReference type="Pfam" id="PF00112">
    <property type="entry name" value="Peptidase_C1"/>
    <property type="match status" value="1"/>
</dbReference>
<gene>
    <name evidence="2" type="ORF">LIER_20169</name>
</gene>
<evidence type="ECO:0000259" key="1">
    <source>
        <dbReference type="Pfam" id="PF00112"/>
    </source>
</evidence>
<keyword evidence="3" id="KW-1185">Reference proteome</keyword>
<dbReference type="EMBL" id="BAABME010005090">
    <property type="protein sequence ID" value="GAA0164569.1"/>
    <property type="molecule type" value="Genomic_DNA"/>
</dbReference>
<dbReference type="GO" id="GO:0006508">
    <property type="term" value="P:proteolysis"/>
    <property type="evidence" value="ECO:0007669"/>
    <property type="project" value="InterPro"/>
</dbReference>
<dbReference type="Proteomes" id="UP001454036">
    <property type="component" value="Unassembled WGS sequence"/>
</dbReference>
<dbReference type="AlphaFoldDB" id="A0AAV3QKH9"/>
<dbReference type="Gene3D" id="3.90.70.10">
    <property type="entry name" value="Cysteine proteinases"/>
    <property type="match status" value="1"/>
</dbReference>
<proteinExistence type="predicted"/>
<organism evidence="2 3">
    <name type="scientific">Lithospermum erythrorhizon</name>
    <name type="common">Purple gromwell</name>
    <name type="synonym">Lithospermum officinale var. erythrorhizon</name>
    <dbReference type="NCBI Taxonomy" id="34254"/>
    <lineage>
        <taxon>Eukaryota</taxon>
        <taxon>Viridiplantae</taxon>
        <taxon>Streptophyta</taxon>
        <taxon>Embryophyta</taxon>
        <taxon>Tracheophyta</taxon>
        <taxon>Spermatophyta</taxon>
        <taxon>Magnoliopsida</taxon>
        <taxon>eudicotyledons</taxon>
        <taxon>Gunneridae</taxon>
        <taxon>Pentapetalae</taxon>
        <taxon>asterids</taxon>
        <taxon>lamiids</taxon>
        <taxon>Boraginales</taxon>
        <taxon>Boraginaceae</taxon>
        <taxon>Boraginoideae</taxon>
        <taxon>Lithospermeae</taxon>
        <taxon>Lithospermum</taxon>
    </lineage>
</organism>
<protein>
    <recommendedName>
        <fullName evidence="1">Peptidase C1A papain C-terminal domain-containing protein</fullName>
    </recommendedName>
</protein>
<dbReference type="SUPFAM" id="SSF54001">
    <property type="entry name" value="Cysteine proteinases"/>
    <property type="match status" value="1"/>
</dbReference>
<reference evidence="2 3" key="1">
    <citation type="submission" date="2024-01" db="EMBL/GenBank/DDBJ databases">
        <title>The complete chloroplast genome sequence of Lithospermum erythrorhizon: insights into the phylogenetic relationship among Boraginaceae species and the maternal lineages of purple gromwells.</title>
        <authorList>
            <person name="Okada T."/>
            <person name="Watanabe K."/>
        </authorList>
    </citation>
    <scope>NUCLEOTIDE SEQUENCE [LARGE SCALE GENOMIC DNA]</scope>
</reference>
<evidence type="ECO:0000313" key="2">
    <source>
        <dbReference type="EMBL" id="GAA0164569.1"/>
    </source>
</evidence>
<dbReference type="GO" id="GO:0008234">
    <property type="term" value="F:cysteine-type peptidase activity"/>
    <property type="evidence" value="ECO:0007669"/>
    <property type="project" value="InterPro"/>
</dbReference>